<organism evidence="1 2">
    <name type="scientific">[Clostridium] ammoniilyticum</name>
    <dbReference type="NCBI Taxonomy" id="2981784"/>
    <lineage>
        <taxon>Bacteria</taxon>
        <taxon>Bacillati</taxon>
        <taxon>Bacillota</taxon>
        <taxon>Erysipelotrichia</taxon>
        <taxon>Erysipelotrichales</taxon>
        <taxon>Coprobacillaceae</taxon>
        <taxon>Faecalibacillus</taxon>
    </lineage>
</organism>
<proteinExistence type="predicted"/>
<evidence type="ECO:0000313" key="1">
    <source>
        <dbReference type="EMBL" id="MCU6738976.1"/>
    </source>
</evidence>
<accession>A0ABT2SVX8</accession>
<dbReference type="RefSeq" id="WP_147580510.1">
    <property type="nucleotide sequence ID" value="NZ_JAOQJR010000010.1"/>
</dbReference>
<protein>
    <submittedName>
        <fullName evidence="1">Uncharacterized protein</fullName>
    </submittedName>
</protein>
<name>A0ABT2SVX8_9FIRM</name>
<comment type="caution">
    <text evidence="1">The sequence shown here is derived from an EMBL/GenBank/DDBJ whole genome shotgun (WGS) entry which is preliminary data.</text>
</comment>
<gene>
    <name evidence="1" type="ORF">OCV55_09885</name>
</gene>
<dbReference type="EMBL" id="JAOQJR010000010">
    <property type="protein sequence ID" value="MCU6738976.1"/>
    <property type="molecule type" value="Genomic_DNA"/>
</dbReference>
<evidence type="ECO:0000313" key="2">
    <source>
        <dbReference type="Proteomes" id="UP001208364"/>
    </source>
</evidence>
<keyword evidence="2" id="KW-1185">Reference proteome</keyword>
<dbReference type="Proteomes" id="UP001208364">
    <property type="component" value="Unassembled WGS sequence"/>
</dbReference>
<reference evidence="1 2" key="1">
    <citation type="journal article" date="2021" name="ISME Commun">
        <title>Automated analysis of genomic sequences facilitates high-throughput and comprehensive description of bacteria.</title>
        <authorList>
            <person name="Hitch T.C.A."/>
        </authorList>
    </citation>
    <scope>NUCLEOTIDE SEQUENCE [LARGE SCALE GENOMIC DNA]</scope>
    <source>
        <strain evidence="1 2">H4_15</strain>
    </source>
</reference>
<sequence>MTRLEYRKKYTKKINDLKYIIDNEKIDLIQKNNMMDRDIQRVLDCKNEKERKEKWCDTLKIYMDRYLKIEKNYDCYGEFMIRASDLGIKEAHNMAATYYFLKKNYIEGERRLYLMYASYEVLPVNIIQPILENINKYLYDGNELTSGMNNLITSIIQQGNEVEKKEEDGQYLLTKNKK</sequence>